<dbReference type="KEGG" id="csty:KN1_03540"/>
<dbReference type="Gene3D" id="3.40.50.11090">
    <property type="match status" value="1"/>
</dbReference>
<evidence type="ECO:0000313" key="3">
    <source>
        <dbReference type="EMBL" id="BCU69057.1"/>
    </source>
</evidence>
<accession>A0A8D5U4E9</accession>
<gene>
    <name evidence="3" type="ORF">KN1_03540</name>
</gene>
<organism evidence="3 4">
    <name type="scientific">Stygiolobus caldivivus</name>
    <dbReference type="NCBI Taxonomy" id="2824673"/>
    <lineage>
        <taxon>Archaea</taxon>
        <taxon>Thermoproteota</taxon>
        <taxon>Thermoprotei</taxon>
        <taxon>Sulfolobales</taxon>
        <taxon>Sulfolobaceae</taxon>
        <taxon>Stygiolobus</taxon>
    </lineage>
</organism>
<dbReference type="Proteomes" id="UP000825123">
    <property type="component" value="Chromosome"/>
</dbReference>
<dbReference type="PANTHER" id="PTHR46401:SF2">
    <property type="entry name" value="GLYCOSYLTRANSFERASE WBBK-RELATED"/>
    <property type="match status" value="1"/>
</dbReference>
<dbReference type="InterPro" id="IPR001296">
    <property type="entry name" value="Glyco_trans_1"/>
</dbReference>
<dbReference type="GO" id="GO:0016757">
    <property type="term" value="F:glycosyltransferase activity"/>
    <property type="evidence" value="ECO:0007669"/>
    <property type="project" value="InterPro"/>
</dbReference>
<reference evidence="3 4" key="1">
    <citation type="submission" date="2021-04" db="EMBL/GenBank/DDBJ databases">
        <title>Complete genome sequence of Stygiolobus sp. KN-1.</title>
        <authorList>
            <person name="Nakamura K."/>
            <person name="Sakai H."/>
            <person name="Kurosawa N."/>
        </authorList>
    </citation>
    <scope>NUCLEOTIDE SEQUENCE [LARGE SCALE GENOMIC DNA]</scope>
    <source>
        <strain evidence="3 4">KN-1</strain>
    </source>
</reference>
<dbReference type="EMBL" id="AP024597">
    <property type="protein sequence ID" value="BCU69057.1"/>
    <property type="molecule type" value="Genomic_DNA"/>
</dbReference>
<evidence type="ECO:0000259" key="2">
    <source>
        <dbReference type="Pfam" id="PF00534"/>
    </source>
</evidence>
<dbReference type="Gene3D" id="3.40.50.2000">
    <property type="entry name" value="Glycogen Phosphorylase B"/>
    <property type="match status" value="1"/>
</dbReference>
<evidence type="ECO:0000313" key="4">
    <source>
        <dbReference type="Proteomes" id="UP000825123"/>
    </source>
</evidence>
<name>A0A8D5U4E9_9CREN</name>
<evidence type="ECO:0000256" key="1">
    <source>
        <dbReference type="ARBA" id="ARBA00022679"/>
    </source>
</evidence>
<keyword evidence="4" id="KW-1185">Reference proteome</keyword>
<dbReference type="CDD" id="cd03801">
    <property type="entry name" value="GT4_PimA-like"/>
    <property type="match status" value="1"/>
</dbReference>
<dbReference type="Pfam" id="PF00534">
    <property type="entry name" value="Glycos_transf_1"/>
    <property type="match status" value="1"/>
</dbReference>
<keyword evidence="1" id="KW-0808">Transferase</keyword>
<proteinExistence type="predicted"/>
<dbReference type="RefSeq" id="WP_221289119.1">
    <property type="nucleotide sequence ID" value="NZ_AP024597.1"/>
</dbReference>
<sequence>MNDENNVAVTFVMWGLGGSGGELLIYKLANRLLKDGISVAFASIVGYGYKEKELRNFNTYVRIQPKLQRIYFSLQYILEHKGVFTFPLLKLLFFINTQNLSKIVRETGGKRIIATSFYTAKAAHKCGGRYHLVQDTFEMFANGPAAKFRKYEMEKAFSLPLTKLCVSKYLMEEVYKYSKDVIYIGNFISDSFHECQADMPSNRKRIILTIARPGYNKGFDIFVKAMNELLKKRNDFEIHVINHKDSPLPIPFKYVGHGRVSEKELIKLYSSAYIFVFPSRAEGLGLPPLEAMACKTPVVLTDNGGSREYAINRYNSIIVPREDYKGLANAVSELLDNPELADYLAKNGINTVKNYRFSDFYCRFRKAVEL</sequence>
<dbReference type="GeneID" id="66162104"/>
<feature type="domain" description="Glycosyl transferase family 1" evidence="2">
    <location>
        <begin position="202"/>
        <end position="350"/>
    </location>
</feature>
<protein>
    <recommendedName>
        <fullName evidence="2">Glycosyl transferase family 1 domain-containing protein</fullName>
    </recommendedName>
</protein>
<dbReference type="AlphaFoldDB" id="A0A8D5U4E9"/>
<dbReference type="PANTHER" id="PTHR46401">
    <property type="entry name" value="GLYCOSYLTRANSFERASE WBBK-RELATED"/>
    <property type="match status" value="1"/>
</dbReference>
<dbReference type="SUPFAM" id="SSF53756">
    <property type="entry name" value="UDP-Glycosyltransferase/glycogen phosphorylase"/>
    <property type="match status" value="1"/>
</dbReference>